<sequence>MTLSLSKPNFLSLLLLLLFCFFFASKFVTSLEICPIRSCSSYYTLANDFPYVPIQFPFKAKDNPNPLCGYPGFDLGCNTHINQTILKPPHDLGFTVARIDYEKQILRVNDPSHCLAKRILNLNLTDSPFTGISGLNFTLINCTANTTSYPPQAERIECLSNQNYSVFATSLPWVALFAGGNCRVKTVTVPTDGVEYTGGSFTNLDENLVLTWAEPNCGACYSRGGLCGLERSSSLDVGCTENSQQGFPRSAKYGLIIGAGIPTLVCIIGLACYVGGRMRSWVRRTQPTNEFSSSIPLRPNCCPTGLDEPTIESYPKIILGESRRLPKPNDDGLCSICLSDYLPKETLRTIPECNHYFHANCIDEWLKMNGTCPLCRNTPDGSSHVTPSVSSPSQSSSPSSSSSSTQVASS</sequence>
<evidence type="ECO:0000256" key="4">
    <source>
        <dbReference type="ARBA" id="ARBA00012483"/>
    </source>
</evidence>
<keyword evidence="13 17" id="KW-0472">Membrane</keyword>
<evidence type="ECO:0000259" key="19">
    <source>
        <dbReference type="PROSITE" id="PS50089"/>
    </source>
</evidence>
<evidence type="ECO:0000256" key="18">
    <source>
        <dbReference type="SAM" id="SignalP"/>
    </source>
</evidence>
<evidence type="ECO:0000256" key="13">
    <source>
        <dbReference type="ARBA" id="ARBA00023136"/>
    </source>
</evidence>
<keyword evidence="11" id="KW-0862">Zinc</keyword>
<keyword evidence="5" id="KW-0808">Transferase</keyword>
<keyword evidence="10" id="KW-0833">Ubl conjugation pathway</keyword>
<evidence type="ECO:0000313" key="20">
    <source>
        <dbReference type="EMBL" id="KAK6935520.1"/>
    </source>
</evidence>
<protein>
    <recommendedName>
        <fullName evidence="4">RING-type E3 ubiquitin transferase</fullName>
        <ecNumber evidence="4">2.3.2.27</ecNumber>
    </recommendedName>
</protein>
<accession>A0AAN8ZII3</accession>
<dbReference type="EC" id="2.3.2.27" evidence="4"/>
<name>A0AAN8ZII3_9MAGN</name>
<dbReference type="InterPro" id="IPR013083">
    <property type="entry name" value="Znf_RING/FYVE/PHD"/>
</dbReference>
<dbReference type="Proteomes" id="UP001370490">
    <property type="component" value="Unassembled WGS sequence"/>
</dbReference>
<dbReference type="PANTHER" id="PTHR46279">
    <property type="entry name" value="RING/U-BOX SUPERFAMILY PROTEIN"/>
    <property type="match status" value="1"/>
</dbReference>
<proteinExistence type="inferred from homology"/>
<comment type="catalytic activity">
    <reaction evidence="1">
        <text>S-ubiquitinyl-[E2 ubiquitin-conjugating enzyme]-L-cysteine + [acceptor protein]-L-lysine = [E2 ubiquitin-conjugating enzyme]-L-cysteine + N(6)-ubiquitinyl-[acceptor protein]-L-lysine.</text>
        <dbReference type="EC" id="2.3.2.27"/>
    </reaction>
</comment>
<dbReference type="Pfam" id="PF13947">
    <property type="entry name" value="GUB_WAK_bind"/>
    <property type="match status" value="1"/>
</dbReference>
<dbReference type="CDD" id="cd16461">
    <property type="entry name" value="RING-H2_EL5-like"/>
    <property type="match status" value="1"/>
</dbReference>
<feature type="region of interest" description="Disordered" evidence="16">
    <location>
        <begin position="380"/>
        <end position="410"/>
    </location>
</feature>
<keyword evidence="21" id="KW-1185">Reference proteome</keyword>
<keyword evidence="9 15" id="KW-0863">Zinc-finger</keyword>
<dbReference type="GO" id="GO:0016020">
    <property type="term" value="C:membrane"/>
    <property type="evidence" value="ECO:0007669"/>
    <property type="project" value="UniProtKB-SubCell"/>
</dbReference>
<evidence type="ECO:0000256" key="16">
    <source>
        <dbReference type="SAM" id="MobiDB-lite"/>
    </source>
</evidence>
<evidence type="ECO:0000256" key="12">
    <source>
        <dbReference type="ARBA" id="ARBA00022989"/>
    </source>
</evidence>
<comment type="caution">
    <text evidence="20">The sequence shown here is derived from an EMBL/GenBank/DDBJ whole genome shotgun (WGS) entry which is preliminary data.</text>
</comment>
<evidence type="ECO:0000256" key="9">
    <source>
        <dbReference type="ARBA" id="ARBA00022771"/>
    </source>
</evidence>
<evidence type="ECO:0000313" key="21">
    <source>
        <dbReference type="Proteomes" id="UP001370490"/>
    </source>
</evidence>
<evidence type="ECO:0000256" key="10">
    <source>
        <dbReference type="ARBA" id="ARBA00022786"/>
    </source>
</evidence>
<comment type="pathway">
    <text evidence="3">Protein modification; protein ubiquitination.</text>
</comment>
<dbReference type="EMBL" id="JBAMMX010000008">
    <property type="protein sequence ID" value="KAK6935520.1"/>
    <property type="molecule type" value="Genomic_DNA"/>
</dbReference>
<dbReference type="SMART" id="SM00184">
    <property type="entry name" value="RING"/>
    <property type="match status" value="1"/>
</dbReference>
<feature type="domain" description="RING-type" evidence="19">
    <location>
        <begin position="334"/>
        <end position="376"/>
    </location>
</feature>
<dbReference type="PROSITE" id="PS50089">
    <property type="entry name" value="ZF_RING_2"/>
    <property type="match status" value="1"/>
</dbReference>
<feature type="signal peptide" evidence="18">
    <location>
        <begin position="1"/>
        <end position="30"/>
    </location>
</feature>
<dbReference type="AlphaFoldDB" id="A0AAN8ZII3"/>
<reference evidence="20 21" key="1">
    <citation type="submission" date="2023-12" db="EMBL/GenBank/DDBJ databases">
        <title>A high-quality genome assembly for Dillenia turbinata (Dilleniales).</title>
        <authorList>
            <person name="Chanderbali A."/>
        </authorList>
    </citation>
    <scope>NUCLEOTIDE SEQUENCE [LARGE SCALE GENOMIC DNA]</scope>
    <source>
        <strain evidence="20">LSX21</strain>
        <tissue evidence="20">Leaf</tissue>
    </source>
</reference>
<dbReference type="InterPro" id="IPR025287">
    <property type="entry name" value="WAK_GUB"/>
</dbReference>
<keyword evidence="12 17" id="KW-1133">Transmembrane helix</keyword>
<evidence type="ECO:0000256" key="3">
    <source>
        <dbReference type="ARBA" id="ARBA00004906"/>
    </source>
</evidence>
<feature type="transmembrane region" description="Helical" evidence="17">
    <location>
        <begin position="253"/>
        <end position="274"/>
    </location>
</feature>
<dbReference type="PANTHER" id="PTHR46279:SF31">
    <property type="entry name" value="RING-H2 FINGER PROTEIN ATL20-LIKE ISOFORM X1"/>
    <property type="match status" value="1"/>
</dbReference>
<dbReference type="Gene3D" id="3.30.40.10">
    <property type="entry name" value="Zinc/RING finger domain, C3HC4 (zinc finger)"/>
    <property type="match status" value="1"/>
</dbReference>
<feature type="chain" id="PRO_5042844675" description="RING-type E3 ubiquitin transferase" evidence="18">
    <location>
        <begin position="31"/>
        <end position="410"/>
    </location>
</feature>
<evidence type="ECO:0000256" key="11">
    <source>
        <dbReference type="ARBA" id="ARBA00022833"/>
    </source>
</evidence>
<evidence type="ECO:0000256" key="14">
    <source>
        <dbReference type="ARBA" id="ARBA00024209"/>
    </source>
</evidence>
<evidence type="ECO:0000256" key="6">
    <source>
        <dbReference type="ARBA" id="ARBA00022692"/>
    </source>
</evidence>
<feature type="compositionally biased region" description="Low complexity" evidence="16">
    <location>
        <begin position="382"/>
        <end position="410"/>
    </location>
</feature>
<evidence type="ECO:0000256" key="17">
    <source>
        <dbReference type="SAM" id="Phobius"/>
    </source>
</evidence>
<dbReference type="SUPFAM" id="SSF57850">
    <property type="entry name" value="RING/U-box"/>
    <property type="match status" value="1"/>
</dbReference>
<dbReference type="Pfam" id="PF13639">
    <property type="entry name" value="zf-RING_2"/>
    <property type="match status" value="1"/>
</dbReference>
<evidence type="ECO:0000256" key="15">
    <source>
        <dbReference type="PROSITE-ProRule" id="PRU00175"/>
    </source>
</evidence>
<evidence type="ECO:0000256" key="7">
    <source>
        <dbReference type="ARBA" id="ARBA00022723"/>
    </source>
</evidence>
<comment type="similarity">
    <text evidence="14">Belongs to the RING-type zinc finger family. ATL subfamily.</text>
</comment>
<evidence type="ECO:0000256" key="1">
    <source>
        <dbReference type="ARBA" id="ARBA00000900"/>
    </source>
</evidence>
<evidence type="ECO:0000256" key="2">
    <source>
        <dbReference type="ARBA" id="ARBA00004167"/>
    </source>
</evidence>
<comment type="subcellular location">
    <subcellularLocation>
        <location evidence="2">Membrane</location>
        <topology evidence="2">Single-pass membrane protein</topology>
    </subcellularLocation>
</comment>
<evidence type="ECO:0000256" key="5">
    <source>
        <dbReference type="ARBA" id="ARBA00022679"/>
    </source>
</evidence>
<evidence type="ECO:0000256" key="8">
    <source>
        <dbReference type="ARBA" id="ARBA00022729"/>
    </source>
</evidence>
<keyword evidence="8 18" id="KW-0732">Signal</keyword>
<dbReference type="GO" id="GO:0061630">
    <property type="term" value="F:ubiquitin protein ligase activity"/>
    <property type="evidence" value="ECO:0007669"/>
    <property type="project" value="UniProtKB-EC"/>
</dbReference>
<organism evidence="20 21">
    <name type="scientific">Dillenia turbinata</name>
    <dbReference type="NCBI Taxonomy" id="194707"/>
    <lineage>
        <taxon>Eukaryota</taxon>
        <taxon>Viridiplantae</taxon>
        <taxon>Streptophyta</taxon>
        <taxon>Embryophyta</taxon>
        <taxon>Tracheophyta</taxon>
        <taxon>Spermatophyta</taxon>
        <taxon>Magnoliopsida</taxon>
        <taxon>eudicotyledons</taxon>
        <taxon>Gunneridae</taxon>
        <taxon>Pentapetalae</taxon>
        <taxon>Dilleniales</taxon>
        <taxon>Dilleniaceae</taxon>
        <taxon>Dillenia</taxon>
    </lineage>
</organism>
<dbReference type="GO" id="GO:0008270">
    <property type="term" value="F:zinc ion binding"/>
    <property type="evidence" value="ECO:0007669"/>
    <property type="project" value="UniProtKB-KW"/>
</dbReference>
<keyword evidence="6 17" id="KW-0812">Transmembrane</keyword>
<gene>
    <name evidence="20" type="ORF">RJ641_035675</name>
</gene>
<dbReference type="InterPro" id="IPR001841">
    <property type="entry name" value="Znf_RING"/>
</dbReference>
<dbReference type="InterPro" id="IPR046948">
    <property type="entry name" value="ATL20-22-like"/>
</dbReference>
<keyword evidence="7" id="KW-0479">Metal-binding</keyword>
<dbReference type="GO" id="GO:0030247">
    <property type="term" value="F:polysaccharide binding"/>
    <property type="evidence" value="ECO:0007669"/>
    <property type="project" value="InterPro"/>
</dbReference>